<proteinExistence type="predicted"/>
<dbReference type="GO" id="GO:0061630">
    <property type="term" value="F:ubiquitin protein ligase activity"/>
    <property type="evidence" value="ECO:0007669"/>
    <property type="project" value="TreeGrafter"/>
</dbReference>
<keyword evidence="1" id="KW-0812">Transmembrane</keyword>
<dbReference type="OMA" id="CLSHCIE"/>
<dbReference type="PaxDb" id="284590-Q6CJL5"/>
<keyword evidence="3" id="KW-1185">Reference proteome</keyword>
<dbReference type="GO" id="GO:0016567">
    <property type="term" value="P:protein ubiquitination"/>
    <property type="evidence" value="ECO:0007669"/>
    <property type="project" value="TreeGrafter"/>
</dbReference>
<dbReference type="Proteomes" id="UP000000598">
    <property type="component" value="Chromosome F"/>
</dbReference>
<dbReference type="AlphaFoldDB" id="Q6CJL5"/>
<dbReference type="PANTHER" id="PTHR22696">
    <property type="entry name" value="E3 UBIQUITIN-PROTEIN LIGASE RNF26"/>
    <property type="match status" value="1"/>
</dbReference>
<dbReference type="InterPro" id="IPR013083">
    <property type="entry name" value="Znf_RING/FYVE/PHD"/>
</dbReference>
<feature type="transmembrane region" description="Helical" evidence="1">
    <location>
        <begin position="121"/>
        <end position="139"/>
    </location>
</feature>
<protein>
    <submittedName>
        <fullName evidence="2">KLLA0F17677p</fullName>
    </submittedName>
</protein>
<organism evidence="2 3">
    <name type="scientific">Kluyveromyces lactis (strain ATCC 8585 / CBS 2359 / DSM 70799 / NBRC 1267 / NRRL Y-1140 / WM37)</name>
    <name type="common">Yeast</name>
    <name type="synonym">Candida sphaerica</name>
    <dbReference type="NCBI Taxonomy" id="284590"/>
    <lineage>
        <taxon>Eukaryota</taxon>
        <taxon>Fungi</taxon>
        <taxon>Dikarya</taxon>
        <taxon>Ascomycota</taxon>
        <taxon>Saccharomycotina</taxon>
        <taxon>Saccharomycetes</taxon>
        <taxon>Saccharomycetales</taxon>
        <taxon>Saccharomycetaceae</taxon>
        <taxon>Kluyveromyces</taxon>
    </lineage>
</organism>
<gene>
    <name evidence="2" type="ORF">KLLA0_F17677g</name>
</gene>
<dbReference type="Pfam" id="PF13920">
    <property type="entry name" value="zf-C3HC4_3"/>
    <property type="match status" value="1"/>
</dbReference>
<evidence type="ECO:0000313" key="3">
    <source>
        <dbReference type="Proteomes" id="UP000000598"/>
    </source>
</evidence>
<feature type="transmembrane region" description="Helical" evidence="1">
    <location>
        <begin position="211"/>
        <end position="231"/>
    </location>
</feature>
<dbReference type="KEGG" id="kla:KLLA0_F17677g"/>
<evidence type="ECO:0000313" key="2">
    <source>
        <dbReference type="EMBL" id="CAG98582.1"/>
    </source>
</evidence>
<feature type="transmembrane region" description="Helical" evidence="1">
    <location>
        <begin position="77"/>
        <end position="100"/>
    </location>
</feature>
<dbReference type="InParanoid" id="Q6CJL5"/>
<reference evidence="2 3" key="1">
    <citation type="journal article" date="2004" name="Nature">
        <title>Genome evolution in yeasts.</title>
        <authorList>
            <consortium name="Genolevures"/>
            <person name="Dujon B."/>
            <person name="Sherman D."/>
            <person name="Fischer G."/>
            <person name="Durrens P."/>
            <person name="Casaregola S."/>
            <person name="Lafontaine I."/>
            <person name="de Montigny J."/>
            <person name="Marck C."/>
            <person name="Neuveglise C."/>
            <person name="Talla E."/>
            <person name="Goffard N."/>
            <person name="Frangeul L."/>
            <person name="Aigle M."/>
            <person name="Anthouard V."/>
            <person name="Babour A."/>
            <person name="Barbe V."/>
            <person name="Barnay S."/>
            <person name="Blanchin S."/>
            <person name="Beckerich J.M."/>
            <person name="Beyne E."/>
            <person name="Bleykasten C."/>
            <person name="Boisrame A."/>
            <person name="Boyer J."/>
            <person name="Cattolico L."/>
            <person name="Confanioleri F."/>
            <person name="de Daruvar A."/>
            <person name="Despons L."/>
            <person name="Fabre E."/>
            <person name="Fairhead C."/>
            <person name="Ferry-Dumazet H."/>
            <person name="Groppi A."/>
            <person name="Hantraye F."/>
            <person name="Hennequin C."/>
            <person name="Jauniaux N."/>
            <person name="Joyet P."/>
            <person name="Kachouri R."/>
            <person name="Kerrest A."/>
            <person name="Koszul R."/>
            <person name="Lemaire M."/>
            <person name="Lesur I."/>
            <person name="Ma L."/>
            <person name="Muller H."/>
            <person name="Nicaud J.M."/>
            <person name="Nikolski M."/>
            <person name="Oztas S."/>
            <person name="Ozier-Kalogeropoulos O."/>
            <person name="Pellenz S."/>
            <person name="Potier S."/>
            <person name="Richard G.F."/>
            <person name="Straub M.L."/>
            <person name="Suleau A."/>
            <person name="Swennene D."/>
            <person name="Tekaia F."/>
            <person name="Wesolowski-Louvel M."/>
            <person name="Westhof E."/>
            <person name="Wirth B."/>
            <person name="Zeniou-Meyer M."/>
            <person name="Zivanovic I."/>
            <person name="Bolotin-Fukuhara M."/>
            <person name="Thierry A."/>
            <person name="Bouchier C."/>
            <person name="Caudron B."/>
            <person name="Scarpelli C."/>
            <person name="Gaillardin C."/>
            <person name="Weissenbach J."/>
            <person name="Wincker P."/>
            <person name="Souciet J.L."/>
        </authorList>
    </citation>
    <scope>NUCLEOTIDE SEQUENCE [LARGE SCALE GENOMIC DNA]</scope>
    <source>
        <strain evidence="3">ATCC 8585 / CBS 2359 / DSM 70799 / NBRC 1267 / NRRL Y-1140 / WM37</strain>
    </source>
</reference>
<dbReference type="Gene3D" id="3.30.40.10">
    <property type="entry name" value="Zinc/RING finger domain, C3HC4 (zinc finger)"/>
    <property type="match status" value="1"/>
</dbReference>
<sequence>MANVTTPGNQSILAEFPYLDQTSHTLINSTSLLAQTINVPYQTFRSFVSSIAQRYASVHAHVEQPQVNENFTTSPDFFWMSVTYFLSGYAASCLFVAVILNRLMAMSSLRSTNQQLKLAPWAKVTFHMIALLSLGYALIQIGAQFRFYGEEQPAGSYMSICYGIVCLSHCIETFITTTANLKPLEESDYSLFELSSAFYQLSKSNATVDSYGYTCIICLLGRFIIHFVEIFNIRHYRIIFSTLLNVPFSVYMIYLQFTSNLSGIGSFQVFRVFKNGPKILSTSIVILSYLCYKLSCLVRMGNFGSRFGATSRVEELQFYSFWQNWTTYLNLSGEEDFYSVALKFAVFLCNPKQARTNGIHREFEDVTTPTSLHKSYLISGYLNKVDAVPAQELDFRRDLRSTSVWRLRISWYVTMVKYLIGWFKYFWKGNKGRNILEEPERNFNDFVTENNYVKFLHVKDEKDTDKFLLPEEDYTEDYVPLETEIEDVDDELEEYDEDEYDDNFNDVDDDFYSDTEGPIHGAGQERRINNRQLAMAQELFNPEQIQELIRSPNEMSWYLSTWAILNYENVTNERMLTRRRFARNNELGILREVMSERSPKIHEIHEHHLHDQDSDDEAVDLACVVCKTNTRNIILWPCKCFALCENCRMSLGLRGFNTCICCRREVSGYSKLNIV</sequence>
<name>Q6CJL5_KLULA</name>
<feature type="transmembrane region" description="Helical" evidence="1">
    <location>
        <begin position="238"/>
        <end position="259"/>
    </location>
</feature>
<keyword evidence="1" id="KW-1133">Transmembrane helix</keyword>
<evidence type="ECO:0000256" key="1">
    <source>
        <dbReference type="SAM" id="Phobius"/>
    </source>
</evidence>
<dbReference type="CDD" id="cd16616">
    <property type="entry name" value="mRING-HC-C4C4_Asi1p-like"/>
    <property type="match status" value="1"/>
</dbReference>
<dbReference type="EMBL" id="CR382126">
    <property type="protein sequence ID" value="CAG98582.1"/>
    <property type="molecule type" value="Genomic_DNA"/>
</dbReference>
<dbReference type="HOGENOM" id="CLU_026112_0_0_1"/>
<dbReference type="FunCoup" id="Q6CJL5">
    <property type="interactions" value="28"/>
</dbReference>
<dbReference type="eggNOG" id="ENOG502QV7Y">
    <property type="taxonomic scope" value="Eukaryota"/>
</dbReference>
<keyword evidence="1" id="KW-0472">Membrane</keyword>
<accession>Q6CJL5</accession>
<dbReference type="PANTHER" id="PTHR22696:SF1">
    <property type="entry name" value="E3 UBIQUITIN-PROTEIN LIGASE RNF26"/>
    <property type="match status" value="1"/>
</dbReference>
<dbReference type="GO" id="GO:0006511">
    <property type="term" value="P:ubiquitin-dependent protein catabolic process"/>
    <property type="evidence" value="ECO:0007669"/>
    <property type="project" value="TreeGrafter"/>
</dbReference>